<evidence type="ECO:0000313" key="4">
    <source>
        <dbReference type="Proteomes" id="UP000739538"/>
    </source>
</evidence>
<feature type="domain" description="YdbS-like PH" evidence="2">
    <location>
        <begin position="104"/>
        <end position="183"/>
    </location>
</feature>
<keyword evidence="1" id="KW-0812">Transmembrane</keyword>
<accession>A0A956NAW8</accession>
<keyword evidence="1" id="KW-1133">Transmembrane helix</keyword>
<reference evidence="3" key="1">
    <citation type="submission" date="2020-04" db="EMBL/GenBank/DDBJ databases">
        <authorList>
            <person name="Zhang T."/>
        </authorList>
    </citation>
    <scope>NUCLEOTIDE SEQUENCE</scope>
    <source>
        <strain evidence="3">HKST-UBA02</strain>
    </source>
</reference>
<evidence type="ECO:0000313" key="3">
    <source>
        <dbReference type="EMBL" id="MCA9754593.1"/>
    </source>
</evidence>
<dbReference type="Pfam" id="PF03703">
    <property type="entry name" value="bPH_2"/>
    <property type="match status" value="1"/>
</dbReference>
<dbReference type="Proteomes" id="UP000739538">
    <property type="component" value="Unassembled WGS sequence"/>
</dbReference>
<keyword evidence="1" id="KW-0472">Membrane</keyword>
<dbReference type="InterPro" id="IPR005182">
    <property type="entry name" value="YdbS-like_PH"/>
</dbReference>
<dbReference type="AlphaFoldDB" id="A0A956NAW8"/>
<organism evidence="3 4">
    <name type="scientific">Eiseniibacteriota bacterium</name>
    <dbReference type="NCBI Taxonomy" id="2212470"/>
    <lineage>
        <taxon>Bacteria</taxon>
        <taxon>Candidatus Eiseniibacteriota</taxon>
    </lineage>
</organism>
<evidence type="ECO:0000259" key="2">
    <source>
        <dbReference type="Pfam" id="PF03703"/>
    </source>
</evidence>
<protein>
    <submittedName>
        <fullName evidence="3">PH domain-containing protein</fullName>
    </submittedName>
</protein>
<dbReference type="EMBL" id="JAGQHS010000006">
    <property type="protein sequence ID" value="MCA9754593.1"/>
    <property type="molecule type" value="Genomic_DNA"/>
</dbReference>
<feature type="transmembrane region" description="Helical" evidence="1">
    <location>
        <begin position="48"/>
        <end position="71"/>
    </location>
</feature>
<evidence type="ECO:0000256" key="1">
    <source>
        <dbReference type="SAM" id="Phobius"/>
    </source>
</evidence>
<dbReference type="PANTHER" id="PTHR34473:SF2">
    <property type="entry name" value="UPF0699 TRANSMEMBRANE PROTEIN YDBT"/>
    <property type="match status" value="1"/>
</dbReference>
<comment type="caution">
    <text evidence="3">The sequence shown here is derived from an EMBL/GenBank/DDBJ whole genome shotgun (WGS) entry which is preliminary data.</text>
</comment>
<proteinExistence type="predicted"/>
<sequence length="192" mass="21734">MAEDEVAHQPVRDPEPGIGLIPPDAGCEFCPDGRFYRLEPSWLQLSRLTGVIGALLLGTILLVPSVFAFFASGLGRYRGLVVLAWCVVTILLLVRAWVWPRLAYRRYLYRVDDSRIQIRRGVLWREVLDIPRNRIQHTDVTQGLLERSFELCHLVVHTAGTTTATVRLDGLRQETAFRIRDELLQSGADDAV</sequence>
<feature type="transmembrane region" description="Helical" evidence="1">
    <location>
        <begin position="77"/>
        <end position="98"/>
    </location>
</feature>
<dbReference type="PANTHER" id="PTHR34473">
    <property type="entry name" value="UPF0699 TRANSMEMBRANE PROTEIN YDBS"/>
    <property type="match status" value="1"/>
</dbReference>
<reference evidence="3" key="2">
    <citation type="journal article" date="2021" name="Microbiome">
        <title>Successional dynamics and alternative stable states in a saline activated sludge microbial community over 9 years.</title>
        <authorList>
            <person name="Wang Y."/>
            <person name="Ye J."/>
            <person name="Ju F."/>
            <person name="Liu L."/>
            <person name="Boyd J.A."/>
            <person name="Deng Y."/>
            <person name="Parks D.H."/>
            <person name="Jiang X."/>
            <person name="Yin X."/>
            <person name="Woodcroft B.J."/>
            <person name="Tyson G.W."/>
            <person name="Hugenholtz P."/>
            <person name="Polz M.F."/>
            <person name="Zhang T."/>
        </authorList>
    </citation>
    <scope>NUCLEOTIDE SEQUENCE</scope>
    <source>
        <strain evidence="3">HKST-UBA02</strain>
    </source>
</reference>
<gene>
    <name evidence="3" type="ORF">KDA27_02235</name>
</gene>
<name>A0A956NAW8_UNCEI</name>